<sequence length="584" mass="62863">MATEDTSFDYVIVGGGNAGLTIASRLSEQESVRVAVIEAGNPYEYTSGNFSSIPGDDVFYNGKDPDDTNPLLDWGFTTTPQAGLGNAVVHYARGKTLGGCTALNYMGYQRTTKGALQRWADEVNDQSWVYDNVSQYYNKSLSFAPPDMSKRIANATPGYDTSTLGSNGPLKLAYPNYAQAISTWFSKSLEAVGIVPVNGFTSGALNGSAFLVNAINHTDGNRDSSETAFLRPFLGRPNLSVFNGTLAEKIVFDGITARGVQVSHGNATKSYLISAAKEVIVSAGAFQSPQLLQVSGVGPAALLKQFGIGIIADRPGVGHGMQDHTFYGITYRVNVQTGTAINYGDNLQKAIVQFDTEQAGMLSSPGGDFGAYEKIPEYLRSNFSRAAQQDLATLPSDWPELEYFTLPSFVGDFSNPTEGGPTDGYQYATLMAVNIAPMSRGNISISSASMKNQPLINPNWFTNKTDIEVVIAGFKRLRKIFETPAMNPITIGPEYYPGANVTTDAQILQYIKKAFNTMYHAAASNKMGNINDDHAVVDSKGRVYGTKNLRVADVSVFPFVPPGLPMGTVYMVAEKIADDIKSGI</sequence>
<evidence type="ECO:0000313" key="4">
    <source>
        <dbReference type="EMBL" id="KAK0510979.1"/>
    </source>
</evidence>
<dbReference type="PIRSF" id="PIRSF000137">
    <property type="entry name" value="Alcohol_oxidase"/>
    <property type="match status" value="1"/>
</dbReference>
<dbReference type="EMBL" id="JAFEKC020000014">
    <property type="protein sequence ID" value="KAK0510979.1"/>
    <property type="molecule type" value="Genomic_DNA"/>
</dbReference>
<accession>A0AA39QZS6</accession>
<dbReference type="PROSITE" id="PS00624">
    <property type="entry name" value="GMC_OXRED_2"/>
    <property type="match status" value="1"/>
</dbReference>
<evidence type="ECO:0000313" key="5">
    <source>
        <dbReference type="Proteomes" id="UP001166286"/>
    </source>
</evidence>
<dbReference type="InterPro" id="IPR012132">
    <property type="entry name" value="GMC_OxRdtase"/>
</dbReference>
<dbReference type="GO" id="GO:0016614">
    <property type="term" value="F:oxidoreductase activity, acting on CH-OH group of donors"/>
    <property type="evidence" value="ECO:0007669"/>
    <property type="project" value="InterPro"/>
</dbReference>
<dbReference type="PANTHER" id="PTHR11552">
    <property type="entry name" value="GLUCOSE-METHANOL-CHOLINE GMC OXIDOREDUCTASE"/>
    <property type="match status" value="1"/>
</dbReference>
<dbReference type="InterPro" id="IPR036188">
    <property type="entry name" value="FAD/NAD-bd_sf"/>
</dbReference>
<dbReference type="Gene3D" id="3.30.560.10">
    <property type="entry name" value="Glucose Oxidase, domain 3"/>
    <property type="match status" value="1"/>
</dbReference>
<dbReference type="Pfam" id="PF00732">
    <property type="entry name" value="GMC_oxred_N"/>
    <property type="match status" value="1"/>
</dbReference>
<dbReference type="SUPFAM" id="SSF54373">
    <property type="entry name" value="FAD-linked reductases, C-terminal domain"/>
    <property type="match status" value="1"/>
</dbReference>
<keyword evidence="5" id="KW-1185">Reference proteome</keyword>
<dbReference type="Pfam" id="PF05199">
    <property type="entry name" value="GMC_oxred_C"/>
    <property type="match status" value="1"/>
</dbReference>
<gene>
    <name evidence="4" type="ORF">JMJ35_006531</name>
</gene>
<dbReference type="AlphaFoldDB" id="A0AA39QZS6"/>
<dbReference type="GO" id="GO:0050660">
    <property type="term" value="F:flavin adenine dinucleotide binding"/>
    <property type="evidence" value="ECO:0007669"/>
    <property type="project" value="InterPro"/>
</dbReference>
<dbReference type="Gene3D" id="3.50.50.60">
    <property type="entry name" value="FAD/NAD(P)-binding domain"/>
    <property type="match status" value="1"/>
</dbReference>
<evidence type="ECO:0000256" key="2">
    <source>
        <dbReference type="ARBA" id="ARBA00023180"/>
    </source>
</evidence>
<comment type="similarity">
    <text evidence="1">Belongs to the GMC oxidoreductase family.</text>
</comment>
<dbReference type="InterPro" id="IPR007867">
    <property type="entry name" value="GMC_OxRtase_C"/>
</dbReference>
<dbReference type="PANTHER" id="PTHR11552:SF138">
    <property type="entry name" value="DEHYDROGENASE PKFF-RELATED"/>
    <property type="match status" value="1"/>
</dbReference>
<dbReference type="SUPFAM" id="SSF51905">
    <property type="entry name" value="FAD/NAD(P)-binding domain"/>
    <property type="match status" value="1"/>
</dbReference>
<evidence type="ECO:0000256" key="1">
    <source>
        <dbReference type="ARBA" id="ARBA00010790"/>
    </source>
</evidence>
<name>A0AA39QZS6_9LECA</name>
<dbReference type="Proteomes" id="UP001166286">
    <property type="component" value="Unassembled WGS sequence"/>
</dbReference>
<proteinExistence type="inferred from homology"/>
<feature type="domain" description="Glucose-methanol-choline oxidoreductase N-terminal" evidence="3">
    <location>
        <begin position="284"/>
        <end position="298"/>
    </location>
</feature>
<keyword evidence="2" id="KW-0325">Glycoprotein</keyword>
<comment type="caution">
    <text evidence="4">The sequence shown here is derived from an EMBL/GenBank/DDBJ whole genome shotgun (WGS) entry which is preliminary data.</text>
</comment>
<dbReference type="GO" id="GO:0044550">
    <property type="term" value="P:secondary metabolite biosynthetic process"/>
    <property type="evidence" value="ECO:0007669"/>
    <property type="project" value="TreeGrafter"/>
</dbReference>
<dbReference type="InterPro" id="IPR000172">
    <property type="entry name" value="GMC_OxRdtase_N"/>
</dbReference>
<reference evidence="4" key="1">
    <citation type="submission" date="2023-03" db="EMBL/GenBank/DDBJ databases">
        <title>Complete genome of Cladonia borealis.</title>
        <authorList>
            <person name="Park H."/>
        </authorList>
    </citation>
    <scope>NUCLEOTIDE SEQUENCE</scope>
    <source>
        <strain evidence="4">ANT050790</strain>
    </source>
</reference>
<evidence type="ECO:0000259" key="3">
    <source>
        <dbReference type="PROSITE" id="PS00624"/>
    </source>
</evidence>
<organism evidence="4 5">
    <name type="scientific">Cladonia borealis</name>
    <dbReference type="NCBI Taxonomy" id="184061"/>
    <lineage>
        <taxon>Eukaryota</taxon>
        <taxon>Fungi</taxon>
        <taxon>Dikarya</taxon>
        <taxon>Ascomycota</taxon>
        <taxon>Pezizomycotina</taxon>
        <taxon>Lecanoromycetes</taxon>
        <taxon>OSLEUM clade</taxon>
        <taxon>Lecanoromycetidae</taxon>
        <taxon>Lecanorales</taxon>
        <taxon>Lecanorineae</taxon>
        <taxon>Cladoniaceae</taxon>
        <taxon>Cladonia</taxon>
    </lineage>
</organism>
<protein>
    <recommendedName>
        <fullName evidence="3">Glucose-methanol-choline oxidoreductase N-terminal domain-containing protein</fullName>
    </recommendedName>
</protein>